<evidence type="ECO:0000256" key="2">
    <source>
        <dbReference type="ARBA" id="ARBA00010727"/>
    </source>
</evidence>
<dbReference type="GO" id="GO:0003688">
    <property type="term" value="F:DNA replication origin binding"/>
    <property type="evidence" value="ECO:0007669"/>
    <property type="project" value="TreeGrafter"/>
</dbReference>
<dbReference type="InterPro" id="IPR003874">
    <property type="entry name" value="CDC45"/>
</dbReference>
<keyword evidence="4" id="KW-0539">Nucleus</keyword>
<reference evidence="8 9" key="1">
    <citation type="journal article" date="2016" name="Mol. Biol. Evol.">
        <title>Comparative Genomics of Early-Diverging Mushroom-Forming Fungi Provides Insights into the Origins of Lignocellulose Decay Capabilities.</title>
        <authorList>
            <person name="Nagy L.G."/>
            <person name="Riley R."/>
            <person name="Tritt A."/>
            <person name="Adam C."/>
            <person name="Daum C."/>
            <person name="Floudas D."/>
            <person name="Sun H."/>
            <person name="Yadav J.S."/>
            <person name="Pangilinan J."/>
            <person name="Larsson K.H."/>
            <person name="Matsuura K."/>
            <person name="Barry K."/>
            <person name="Labutti K."/>
            <person name="Kuo R."/>
            <person name="Ohm R.A."/>
            <person name="Bhattacharya S.S."/>
            <person name="Shirouzu T."/>
            <person name="Yoshinaga Y."/>
            <person name="Martin F.M."/>
            <person name="Grigoriev I.V."/>
            <person name="Hibbett D.S."/>
        </authorList>
    </citation>
    <scope>NUCLEOTIDE SEQUENCE [LARGE SCALE GENOMIC DNA]</scope>
    <source>
        <strain evidence="8 9">93-53</strain>
    </source>
</reference>
<evidence type="ECO:0000256" key="3">
    <source>
        <dbReference type="ARBA" id="ARBA00022705"/>
    </source>
</evidence>
<dbReference type="GO" id="GO:1902977">
    <property type="term" value="P:mitotic DNA replication preinitiation complex assembly"/>
    <property type="evidence" value="ECO:0007669"/>
    <property type="project" value="TreeGrafter"/>
</dbReference>
<dbReference type="GeneID" id="63830986"/>
<dbReference type="PANTHER" id="PTHR10507">
    <property type="entry name" value="CDC45-RELATED PROTEIN"/>
    <property type="match status" value="1"/>
</dbReference>
<dbReference type="Gene3D" id="3.50.50.60">
    <property type="entry name" value="FAD/NAD(P)-binding domain"/>
    <property type="match status" value="1"/>
</dbReference>
<evidence type="ECO:0000259" key="7">
    <source>
        <dbReference type="Pfam" id="PF01266"/>
    </source>
</evidence>
<comment type="similarity">
    <text evidence="2">Belongs to the CDC45 family.</text>
</comment>
<comment type="subcellular location">
    <subcellularLocation>
        <location evidence="1">Nucleus</location>
    </subcellularLocation>
</comment>
<dbReference type="RefSeq" id="XP_040759901.1">
    <property type="nucleotide sequence ID" value="XM_040913958.1"/>
</dbReference>
<evidence type="ECO:0000256" key="1">
    <source>
        <dbReference type="ARBA" id="ARBA00004123"/>
    </source>
</evidence>
<dbReference type="Pfam" id="PF02724">
    <property type="entry name" value="CDC45"/>
    <property type="match status" value="2"/>
</dbReference>
<dbReference type="InterPro" id="IPR006076">
    <property type="entry name" value="FAD-dep_OxRdtase"/>
</dbReference>
<proteinExistence type="inferred from homology"/>
<dbReference type="Proteomes" id="UP000076871">
    <property type="component" value="Unassembled WGS sequence"/>
</dbReference>
<keyword evidence="9" id="KW-1185">Reference proteome</keyword>
<keyword evidence="5" id="KW-0131">Cell cycle</keyword>
<organism evidence="8 9">
    <name type="scientific">Laetiporus sulphureus 93-53</name>
    <dbReference type="NCBI Taxonomy" id="1314785"/>
    <lineage>
        <taxon>Eukaryota</taxon>
        <taxon>Fungi</taxon>
        <taxon>Dikarya</taxon>
        <taxon>Basidiomycota</taxon>
        <taxon>Agaricomycotina</taxon>
        <taxon>Agaricomycetes</taxon>
        <taxon>Polyporales</taxon>
        <taxon>Laetiporus</taxon>
    </lineage>
</organism>
<feature type="region of interest" description="Disordered" evidence="6">
    <location>
        <begin position="653"/>
        <end position="676"/>
    </location>
</feature>
<evidence type="ECO:0000256" key="5">
    <source>
        <dbReference type="ARBA" id="ARBA00023306"/>
    </source>
</evidence>
<dbReference type="Gene3D" id="3.30.9.10">
    <property type="entry name" value="D-Amino Acid Oxidase, subunit A, domain 2"/>
    <property type="match status" value="1"/>
</dbReference>
<name>A0A165C3X5_9APHY</name>
<dbReference type="InParanoid" id="A0A165C3X5"/>
<dbReference type="GO" id="GO:0006270">
    <property type="term" value="P:DNA replication initiation"/>
    <property type="evidence" value="ECO:0007669"/>
    <property type="project" value="InterPro"/>
</dbReference>
<protein>
    <submittedName>
        <fullName evidence="8">CDC45-domain-containing protein</fullName>
    </submittedName>
</protein>
<dbReference type="Pfam" id="PF01266">
    <property type="entry name" value="DAO"/>
    <property type="match status" value="1"/>
</dbReference>
<evidence type="ECO:0000256" key="4">
    <source>
        <dbReference type="ARBA" id="ARBA00023242"/>
    </source>
</evidence>
<dbReference type="FunCoup" id="A0A165C3X5">
    <property type="interactions" value="338"/>
</dbReference>
<dbReference type="AlphaFoldDB" id="A0A165C3X5"/>
<dbReference type="OrthoDB" id="10258882at2759"/>
<keyword evidence="3" id="KW-0235">DNA replication</keyword>
<evidence type="ECO:0000313" key="8">
    <source>
        <dbReference type="EMBL" id="KZT02161.1"/>
    </source>
</evidence>
<evidence type="ECO:0000256" key="6">
    <source>
        <dbReference type="SAM" id="MobiDB-lite"/>
    </source>
</evidence>
<dbReference type="SUPFAM" id="SSF51905">
    <property type="entry name" value="FAD/NAD(P)-binding domain"/>
    <property type="match status" value="1"/>
</dbReference>
<dbReference type="STRING" id="1314785.A0A165C3X5"/>
<dbReference type="GO" id="GO:0003682">
    <property type="term" value="F:chromatin binding"/>
    <property type="evidence" value="ECO:0007669"/>
    <property type="project" value="TreeGrafter"/>
</dbReference>
<gene>
    <name evidence="8" type="ORF">LAESUDRAFT_794381</name>
</gene>
<dbReference type="EMBL" id="KV427655">
    <property type="protein sequence ID" value="KZT02161.1"/>
    <property type="molecule type" value="Genomic_DNA"/>
</dbReference>
<dbReference type="GO" id="GO:0000727">
    <property type="term" value="P:double-strand break repair via break-induced replication"/>
    <property type="evidence" value="ECO:0007669"/>
    <property type="project" value="TreeGrafter"/>
</dbReference>
<feature type="domain" description="FAD dependent oxidoreductase" evidence="7">
    <location>
        <begin position="5"/>
        <end position="205"/>
    </location>
</feature>
<dbReference type="InterPro" id="IPR036188">
    <property type="entry name" value="FAD/NAD-bd_sf"/>
</dbReference>
<sequence>MEDPDVCIIGSGTTGMSAAYHLGNALAAAGVTEPVKVVILEARDFCSGATDFKRLASTFGTDDALRAFTLEHHTASSILQIIKDHKLETAVDLVEDGHVDLMFIPEEVADMQADYDAAKLAGVNLSNVEWMDKAEVESNIQRHGSSYPGVHIPGHKLWPLNFITQLYKLAAASLSLALHTRTLITLITRSASPARLWDLATARGTLACSHRPDAQTDHGDPCERHHRVALAQLVLRERGLGVLFAPGAHARGEPARHPRWCPRGDAARVLVLRRGRLGGESARPEALRKSLPSVFLGKYGEGWKPEMEWVGCVVDPATPGSCGGRCADDRGRHHEAEVVAFQVASKALYHGHLRVGGIAGELQSVERTVRELSYWDDGGAEDPQEERKAWEALTYEPEKSGKRRRIERRLARMSREERDEYASKLEKHYISGSTWHGQSASGTIYILATVLERVDNDLLWLAILGLTYQYTTSRISRDEYDKYQSIYYDEVARLNPRPSASTTNNYDFKPQHPDDHSAYAADELRFMMFRHWNSTTRCITQITSRERGRKRLTGLLVKIGFSIPETQQPYPHMAKDLKLSLRSKLDQIAPECGLAELSYPSFTRCHGYRSQPLSAGDAVKAVSVLLDVACGIRMEVEVENARNGGEWSGGGRVWDGGKQCRRRDDERENIPPGGTASVVKTSNAIAAGDEQDEDSGCDVPWWVKNFWTAFDALNDIHDIRTLRGHRVVILSQGPDLALFTHPGVLSRLALWLVRTLHDRLQGTNPAFSRSKRKSLPLVLGCMNEKEGTYIVVGIMAALEYGNVRKNEFGLAFLDAKERCNARTRHGSFDTSILEINKDDLKVFLETLCEAGDGHR</sequence>
<dbReference type="GO" id="GO:0031261">
    <property type="term" value="C:DNA replication preinitiation complex"/>
    <property type="evidence" value="ECO:0007669"/>
    <property type="project" value="TreeGrafter"/>
</dbReference>
<dbReference type="GO" id="GO:0003697">
    <property type="term" value="F:single-stranded DNA binding"/>
    <property type="evidence" value="ECO:0007669"/>
    <property type="project" value="TreeGrafter"/>
</dbReference>
<dbReference type="PANTHER" id="PTHR10507:SF0">
    <property type="entry name" value="CELL DIVISION CONTROL PROTEIN 45 HOMOLOG"/>
    <property type="match status" value="1"/>
</dbReference>
<evidence type="ECO:0000313" key="9">
    <source>
        <dbReference type="Proteomes" id="UP000076871"/>
    </source>
</evidence>
<accession>A0A165C3X5</accession>